<dbReference type="OrthoDB" id="3268032at2"/>
<dbReference type="RefSeq" id="WP_160957709.1">
    <property type="nucleotide sequence ID" value="NZ_WVUD01000001.1"/>
</dbReference>
<dbReference type="Proteomes" id="UP000482487">
    <property type="component" value="Unassembled WGS sequence"/>
</dbReference>
<evidence type="ECO:0000313" key="3">
    <source>
        <dbReference type="Proteomes" id="UP000482487"/>
    </source>
</evidence>
<protein>
    <submittedName>
        <fullName evidence="2">Plasmid mobilization relaxosome protein MobC</fullName>
    </submittedName>
</protein>
<comment type="caution">
    <text evidence="2">The sequence shown here is derived from an EMBL/GenBank/DDBJ whole genome shotgun (WGS) entry which is preliminary data.</text>
</comment>
<dbReference type="EMBL" id="WVUD01000001">
    <property type="protein sequence ID" value="MYL81566.1"/>
    <property type="molecule type" value="Genomic_DNA"/>
</dbReference>
<dbReference type="AlphaFoldDB" id="A0A7C9IJK1"/>
<dbReference type="InterPro" id="IPR053842">
    <property type="entry name" value="NikA-like"/>
</dbReference>
<dbReference type="Gene3D" id="1.20.5.780">
    <property type="entry name" value="Single helix bin"/>
    <property type="match status" value="1"/>
</dbReference>
<sequence>MKEKAPSRTAWIKLRVTPAEKEAITAKAQAQGQTVTDFIRQRALDYRLRQTPLEKEHVRQLARVGANLNQLARWANTYKSRAETIQVLVALLSIERSLKRGAGAGEGERQEPSSSMESNAFRETPCT</sequence>
<gene>
    <name evidence="2" type="primary">mobC</name>
    <name evidence="2" type="ORF">GTA51_00240</name>
</gene>
<organism evidence="2 3">
    <name type="scientific">Solidesulfovibrio aerotolerans</name>
    <dbReference type="NCBI Taxonomy" id="295255"/>
    <lineage>
        <taxon>Bacteria</taxon>
        <taxon>Pseudomonadati</taxon>
        <taxon>Thermodesulfobacteriota</taxon>
        <taxon>Desulfovibrionia</taxon>
        <taxon>Desulfovibrionales</taxon>
        <taxon>Desulfovibrionaceae</taxon>
        <taxon>Solidesulfovibrio</taxon>
    </lineage>
</organism>
<accession>A0A7C9IJK1</accession>
<reference evidence="2 3" key="1">
    <citation type="submission" date="2020-01" db="EMBL/GenBank/DDBJ databases">
        <title>Genome sequence of Desulfovibrio aerotolerans DSM 16695(T).</title>
        <authorList>
            <person name="Karnachuk O."/>
            <person name="Avakyan M."/>
            <person name="Mardanov A."/>
            <person name="Kadnikov V."/>
            <person name="Ravin N."/>
        </authorList>
    </citation>
    <scope>NUCLEOTIDE SEQUENCE [LARGE SCALE GENOMIC DNA]</scope>
    <source>
        <strain evidence="2 3">DSM 16695</strain>
    </source>
</reference>
<keyword evidence="3" id="KW-1185">Reference proteome</keyword>
<feature type="region of interest" description="Disordered" evidence="1">
    <location>
        <begin position="101"/>
        <end position="127"/>
    </location>
</feature>
<name>A0A7C9IJK1_9BACT</name>
<dbReference type="Pfam" id="PF21983">
    <property type="entry name" value="NikA-like"/>
    <property type="match status" value="1"/>
</dbReference>
<evidence type="ECO:0000313" key="2">
    <source>
        <dbReference type="EMBL" id="MYL81566.1"/>
    </source>
</evidence>
<proteinExistence type="predicted"/>
<evidence type="ECO:0000256" key="1">
    <source>
        <dbReference type="SAM" id="MobiDB-lite"/>
    </source>
</evidence>